<dbReference type="AlphaFoldDB" id="A0A6G1DDX5"/>
<reference evidence="2 3" key="1">
    <citation type="submission" date="2019-11" db="EMBL/GenBank/DDBJ databases">
        <title>Whole genome sequence of Oryza granulata.</title>
        <authorList>
            <person name="Li W."/>
        </authorList>
    </citation>
    <scope>NUCLEOTIDE SEQUENCE [LARGE SCALE GENOMIC DNA]</scope>
    <source>
        <strain evidence="3">cv. Menghai</strain>
        <tissue evidence="2">Leaf</tissue>
    </source>
</reference>
<comment type="caution">
    <text evidence="2">The sequence shown here is derived from an EMBL/GenBank/DDBJ whole genome shotgun (WGS) entry which is preliminary data.</text>
</comment>
<dbReference type="Proteomes" id="UP000479710">
    <property type="component" value="Unassembled WGS sequence"/>
</dbReference>
<organism evidence="2 3">
    <name type="scientific">Oryza meyeriana var. granulata</name>
    <dbReference type="NCBI Taxonomy" id="110450"/>
    <lineage>
        <taxon>Eukaryota</taxon>
        <taxon>Viridiplantae</taxon>
        <taxon>Streptophyta</taxon>
        <taxon>Embryophyta</taxon>
        <taxon>Tracheophyta</taxon>
        <taxon>Spermatophyta</taxon>
        <taxon>Magnoliopsida</taxon>
        <taxon>Liliopsida</taxon>
        <taxon>Poales</taxon>
        <taxon>Poaceae</taxon>
        <taxon>BOP clade</taxon>
        <taxon>Oryzoideae</taxon>
        <taxon>Oryzeae</taxon>
        <taxon>Oryzinae</taxon>
        <taxon>Oryza</taxon>
        <taxon>Oryza meyeriana</taxon>
    </lineage>
</organism>
<evidence type="ECO:0000256" key="1">
    <source>
        <dbReference type="SAM" id="MobiDB-lite"/>
    </source>
</evidence>
<accession>A0A6G1DDX5</accession>
<feature type="compositionally biased region" description="Basic and acidic residues" evidence="1">
    <location>
        <begin position="17"/>
        <end position="28"/>
    </location>
</feature>
<evidence type="ECO:0000313" key="3">
    <source>
        <dbReference type="Proteomes" id="UP000479710"/>
    </source>
</evidence>
<dbReference type="EMBL" id="SPHZ02000006">
    <property type="protein sequence ID" value="KAF0910646.1"/>
    <property type="molecule type" value="Genomic_DNA"/>
</dbReference>
<proteinExistence type="predicted"/>
<protein>
    <submittedName>
        <fullName evidence="2">Uncharacterized protein</fullName>
    </submittedName>
</protein>
<name>A0A6G1DDX5_9ORYZ</name>
<gene>
    <name evidence="2" type="ORF">E2562_004642</name>
</gene>
<evidence type="ECO:0000313" key="2">
    <source>
        <dbReference type="EMBL" id="KAF0910646.1"/>
    </source>
</evidence>
<keyword evidence="3" id="KW-1185">Reference proteome</keyword>
<feature type="region of interest" description="Disordered" evidence="1">
    <location>
        <begin position="1"/>
        <end position="77"/>
    </location>
</feature>
<feature type="compositionally biased region" description="Basic and acidic residues" evidence="1">
    <location>
        <begin position="55"/>
        <end position="65"/>
    </location>
</feature>
<sequence length="77" mass="8188">MAGSDWQGEVTSMTGGEEEKATGREDGARRRRSADGGARVRGGLDPWGQRGKKTKERELTGEKGSRGGRTGAARVRA</sequence>